<dbReference type="Pfam" id="PF11093">
    <property type="entry name" value="Mitochondr_Som1"/>
    <property type="match status" value="1"/>
</dbReference>
<dbReference type="EMBL" id="MU004192">
    <property type="protein sequence ID" value="KAF2493225.1"/>
    <property type="molecule type" value="Genomic_DNA"/>
</dbReference>
<dbReference type="InterPro" id="IPR024645">
    <property type="entry name" value="Mitochondr_Som1"/>
</dbReference>
<sequence length="89" mass="10150">MAPPIEIFSSNDLAEKVQYTASGKRRKPGVDLRTCKLLEMVQYHCTHKGDYKKDPRAVYVQCNPLVRSFRRCADGLTVETTAWEDDEGN</sequence>
<keyword evidence="2" id="KW-1185">Reference proteome</keyword>
<organism evidence="1 2">
    <name type="scientific">Lophium mytilinum</name>
    <dbReference type="NCBI Taxonomy" id="390894"/>
    <lineage>
        <taxon>Eukaryota</taxon>
        <taxon>Fungi</taxon>
        <taxon>Dikarya</taxon>
        <taxon>Ascomycota</taxon>
        <taxon>Pezizomycotina</taxon>
        <taxon>Dothideomycetes</taxon>
        <taxon>Pleosporomycetidae</taxon>
        <taxon>Mytilinidiales</taxon>
        <taxon>Mytilinidiaceae</taxon>
        <taxon>Lophium</taxon>
    </lineage>
</organism>
<dbReference type="OrthoDB" id="3983163at2759"/>
<proteinExistence type="predicted"/>
<reference evidence="1" key="1">
    <citation type="journal article" date="2020" name="Stud. Mycol.">
        <title>101 Dothideomycetes genomes: a test case for predicting lifestyles and emergence of pathogens.</title>
        <authorList>
            <person name="Haridas S."/>
            <person name="Albert R."/>
            <person name="Binder M."/>
            <person name="Bloem J."/>
            <person name="Labutti K."/>
            <person name="Salamov A."/>
            <person name="Andreopoulos B."/>
            <person name="Baker S."/>
            <person name="Barry K."/>
            <person name="Bills G."/>
            <person name="Bluhm B."/>
            <person name="Cannon C."/>
            <person name="Castanera R."/>
            <person name="Culley D."/>
            <person name="Daum C."/>
            <person name="Ezra D."/>
            <person name="Gonzalez J."/>
            <person name="Henrissat B."/>
            <person name="Kuo A."/>
            <person name="Liang C."/>
            <person name="Lipzen A."/>
            <person name="Lutzoni F."/>
            <person name="Magnuson J."/>
            <person name="Mondo S."/>
            <person name="Nolan M."/>
            <person name="Ohm R."/>
            <person name="Pangilinan J."/>
            <person name="Park H.-J."/>
            <person name="Ramirez L."/>
            <person name="Alfaro M."/>
            <person name="Sun H."/>
            <person name="Tritt A."/>
            <person name="Yoshinaga Y."/>
            <person name="Zwiers L.-H."/>
            <person name="Turgeon B."/>
            <person name="Goodwin S."/>
            <person name="Spatafora J."/>
            <person name="Crous P."/>
            <person name="Grigoriev I."/>
        </authorList>
    </citation>
    <scope>NUCLEOTIDE SEQUENCE</scope>
    <source>
        <strain evidence="1">CBS 269.34</strain>
    </source>
</reference>
<dbReference type="GO" id="GO:0042720">
    <property type="term" value="C:mitochondrial inner membrane peptidase complex"/>
    <property type="evidence" value="ECO:0007669"/>
    <property type="project" value="InterPro"/>
</dbReference>
<dbReference type="AlphaFoldDB" id="A0A6A6QLJ4"/>
<dbReference type="Proteomes" id="UP000799750">
    <property type="component" value="Unassembled WGS sequence"/>
</dbReference>
<protein>
    <submittedName>
        <fullName evidence="1">Uncharacterized protein</fullName>
    </submittedName>
</protein>
<accession>A0A6A6QLJ4</accession>
<name>A0A6A6QLJ4_9PEZI</name>
<evidence type="ECO:0000313" key="1">
    <source>
        <dbReference type="EMBL" id="KAF2493225.1"/>
    </source>
</evidence>
<evidence type="ECO:0000313" key="2">
    <source>
        <dbReference type="Proteomes" id="UP000799750"/>
    </source>
</evidence>
<gene>
    <name evidence="1" type="ORF">BU16DRAFT_528549</name>
</gene>